<protein>
    <recommendedName>
        <fullName evidence="6">Postreplication repair E3 ubiquitin-protein ligase RAD18</fullName>
        <ecNumber evidence="5">2.3.2.27</ecNumber>
    </recommendedName>
    <alternativeName>
        <fullName evidence="17">Postreplication repair E3 ubiquitin-protein ligase rad18</fullName>
    </alternativeName>
    <alternativeName>
        <fullName evidence="16 18">RING-type E3 ubiquitin transferase RAD18</fullName>
    </alternativeName>
</protein>
<dbReference type="Proteomes" id="UP000053447">
    <property type="component" value="Unassembled WGS sequence"/>
</dbReference>
<evidence type="ECO:0000256" key="20">
    <source>
        <dbReference type="SAM" id="MobiDB-lite"/>
    </source>
</evidence>
<evidence type="ECO:0000256" key="1">
    <source>
        <dbReference type="ARBA" id="ARBA00000900"/>
    </source>
</evidence>
<dbReference type="GO" id="GO:0006281">
    <property type="term" value="P:DNA repair"/>
    <property type="evidence" value="ECO:0007669"/>
    <property type="project" value="UniProtKB-KW"/>
</dbReference>
<dbReference type="OrthoDB" id="9049620at2759"/>
<dbReference type="Pfam" id="PF02037">
    <property type="entry name" value="SAP"/>
    <property type="match status" value="1"/>
</dbReference>
<keyword evidence="12" id="KW-0862">Zinc</keyword>
<dbReference type="PANTHER" id="PTHR14134:SF2">
    <property type="entry name" value="E3 UBIQUITIN-PROTEIN LIGASE RAD18"/>
    <property type="match status" value="1"/>
</dbReference>
<evidence type="ECO:0000256" key="4">
    <source>
        <dbReference type="ARBA" id="ARBA00009506"/>
    </source>
</evidence>
<dbReference type="EMBL" id="LFWA01000002">
    <property type="protein sequence ID" value="KTW32301.1"/>
    <property type="molecule type" value="Genomic_DNA"/>
</dbReference>
<dbReference type="GeneID" id="28938914"/>
<dbReference type="PROSITE" id="PS00518">
    <property type="entry name" value="ZF_RING_1"/>
    <property type="match status" value="1"/>
</dbReference>
<comment type="subcellular location">
    <subcellularLocation>
        <location evidence="2">Nucleus</location>
    </subcellularLocation>
</comment>
<evidence type="ECO:0000256" key="12">
    <source>
        <dbReference type="ARBA" id="ARBA00022833"/>
    </source>
</evidence>
<keyword evidence="8" id="KW-0479">Metal-binding</keyword>
<evidence type="ECO:0000256" key="3">
    <source>
        <dbReference type="ARBA" id="ARBA00004906"/>
    </source>
</evidence>
<dbReference type="InterPro" id="IPR013083">
    <property type="entry name" value="Znf_RING/FYVE/PHD"/>
</dbReference>
<dbReference type="AlphaFoldDB" id="A0A0W4ZV97"/>
<dbReference type="InterPro" id="IPR017907">
    <property type="entry name" value="Znf_RING_CS"/>
</dbReference>
<proteinExistence type="inferred from homology"/>
<dbReference type="EC" id="2.3.2.27" evidence="5"/>
<comment type="pathway">
    <text evidence="3">Protein modification; protein ubiquitination.</text>
</comment>
<dbReference type="InterPro" id="IPR039577">
    <property type="entry name" value="Rad18"/>
</dbReference>
<dbReference type="SMART" id="SM00184">
    <property type="entry name" value="RING"/>
    <property type="match status" value="1"/>
</dbReference>
<feature type="domain" description="SAP" evidence="22">
    <location>
        <begin position="141"/>
        <end position="175"/>
    </location>
</feature>
<feature type="region of interest" description="Disordered" evidence="20">
    <location>
        <begin position="241"/>
        <end position="269"/>
    </location>
</feature>
<keyword evidence="13" id="KW-0238">DNA-binding</keyword>
<keyword evidence="10 19" id="KW-0863">Zinc-finger</keyword>
<evidence type="ECO:0000256" key="10">
    <source>
        <dbReference type="ARBA" id="ARBA00022771"/>
    </source>
</evidence>
<evidence type="ECO:0000256" key="9">
    <source>
        <dbReference type="ARBA" id="ARBA00022763"/>
    </source>
</evidence>
<dbReference type="GO" id="GO:0097505">
    <property type="term" value="C:Rad6-Rad18 complex"/>
    <property type="evidence" value="ECO:0007669"/>
    <property type="project" value="TreeGrafter"/>
</dbReference>
<dbReference type="GO" id="GO:0003697">
    <property type="term" value="F:single-stranded DNA binding"/>
    <property type="evidence" value="ECO:0007669"/>
    <property type="project" value="InterPro"/>
</dbReference>
<feature type="domain" description="RING-type" evidence="21">
    <location>
        <begin position="23"/>
        <end position="61"/>
    </location>
</feature>
<sequence length="269" mass="30326">MNSRLPSQQALSALEALEDALRCQICKDLMTAPVITGCSHTFCSLCIRRVLVDDGRCPVCRHTEDEQRLRKNTAVEDAIEAYIRGRPAFDSVCSVQTGFCCPRVECPVCGRAVDEADAQVHVNACLAGSVPRPAKLPRVNYALWTETRLRAELRALGLRTAGDKAMLQRRHAEWINLWNANTDAKHPLTRTDLIRRLERWERTARTLQPSIREVARDSWLRTHRDAFAQLASSARQSIKDTCVSSSSDCKHTERETEQSTENTKTEPNI</sequence>
<dbReference type="Pfam" id="PF13923">
    <property type="entry name" value="zf-C3HC4_2"/>
    <property type="match status" value="1"/>
</dbReference>
<dbReference type="SUPFAM" id="SSF57850">
    <property type="entry name" value="RING/U-box"/>
    <property type="match status" value="1"/>
</dbReference>
<reference evidence="24" key="1">
    <citation type="journal article" date="2016" name="Nat. Commun.">
        <title>Genome analysis of three Pneumocystis species reveals adaptation mechanisms to life exclusively in mammalian hosts.</title>
        <authorList>
            <person name="Ma L."/>
            <person name="Chen Z."/>
            <person name="Huang D.W."/>
            <person name="Kutty G."/>
            <person name="Ishihara M."/>
            <person name="Wang H."/>
            <person name="Abouelleil A."/>
            <person name="Bishop L."/>
            <person name="Davey E."/>
            <person name="Deng R."/>
            <person name="Deng X."/>
            <person name="Fan L."/>
            <person name="Fantoni G."/>
            <person name="Fitzgerald M."/>
            <person name="Gogineni E."/>
            <person name="Goldberg J.M."/>
            <person name="Handley G."/>
            <person name="Hu X."/>
            <person name="Huber C."/>
            <person name="Jiao X."/>
            <person name="Jones K."/>
            <person name="Levin J.Z."/>
            <person name="Liu Y."/>
            <person name="Macdonald P."/>
            <person name="Melnikov A."/>
            <person name="Raley C."/>
            <person name="Sassi M."/>
            <person name="Sherman B.T."/>
            <person name="Song X."/>
            <person name="Sykes S."/>
            <person name="Tran B."/>
            <person name="Walsh L."/>
            <person name="Xia Y."/>
            <person name="Yang J."/>
            <person name="Young S."/>
            <person name="Zeng Q."/>
            <person name="Zheng X."/>
            <person name="Stephens R."/>
            <person name="Nusbaum C."/>
            <person name="Birren B.W."/>
            <person name="Azadi P."/>
            <person name="Lempicki R.A."/>
            <person name="Cuomo C.A."/>
            <person name="Kovacs J.A."/>
        </authorList>
    </citation>
    <scope>NUCLEOTIDE SEQUENCE [LARGE SCALE GENOMIC DNA]</scope>
    <source>
        <strain evidence="24">RU7</strain>
    </source>
</reference>
<evidence type="ECO:0000256" key="2">
    <source>
        <dbReference type="ARBA" id="ARBA00004123"/>
    </source>
</evidence>
<dbReference type="Gene3D" id="3.30.40.10">
    <property type="entry name" value="Zinc/RING finger domain, C3HC4 (zinc finger)"/>
    <property type="match status" value="1"/>
</dbReference>
<evidence type="ECO:0000256" key="16">
    <source>
        <dbReference type="ARBA" id="ARBA00031783"/>
    </source>
</evidence>
<evidence type="ECO:0000256" key="18">
    <source>
        <dbReference type="ARBA" id="ARBA00082369"/>
    </source>
</evidence>
<accession>A0A0W4ZV97</accession>
<keyword evidence="7" id="KW-0808">Transferase</keyword>
<evidence type="ECO:0000256" key="15">
    <source>
        <dbReference type="ARBA" id="ARBA00023242"/>
    </source>
</evidence>
<comment type="caution">
    <text evidence="23">The sequence shown here is derived from an EMBL/GenBank/DDBJ whole genome shotgun (WGS) entry which is preliminary data.</text>
</comment>
<keyword evidence="24" id="KW-1185">Reference proteome</keyword>
<dbReference type="GO" id="GO:0006513">
    <property type="term" value="P:protein monoubiquitination"/>
    <property type="evidence" value="ECO:0007669"/>
    <property type="project" value="InterPro"/>
</dbReference>
<evidence type="ECO:0000256" key="6">
    <source>
        <dbReference type="ARBA" id="ARBA00015551"/>
    </source>
</evidence>
<evidence type="ECO:0000259" key="21">
    <source>
        <dbReference type="PROSITE" id="PS50089"/>
    </source>
</evidence>
<dbReference type="SMART" id="SM00513">
    <property type="entry name" value="SAP"/>
    <property type="match status" value="1"/>
</dbReference>
<feature type="compositionally biased region" description="Basic and acidic residues" evidence="20">
    <location>
        <begin position="248"/>
        <end position="257"/>
    </location>
</feature>
<dbReference type="VEuPathDB" id="FungiDB:T551_00392"/>
<comment type="catalytic activity">
    <reaction evidence="1">
        <text>S-ubiquitinyl-[E2 ubiquitin-conjugating enzyme]-L-cysteine + [acceptor protein]-L-lysine = [E2 ubiquitin-conjugating enzyme]-L-cysteine + N(6)-ubiquitinyl-[acceptor protein]-L-lysine.</text>
        <dbReference type="EC" id="2.3.2.27"/>
    </reaction>
</comment>
<dbReference type="STRING" id="1408657.A0A0W4ZV97"/>
<evidence type="ECO:0000256" key="11">
    <source>
        <dbReference type="ARBA" id="ARBA00022786"/>
    </source>
</evidence>
<evidence type="ECO:0000313" key="23">
    <source>
        <dbReference type="EMBL" id="KTW32301.1"/>
    </source>
</evidence>
<evidence type="ECO:0000256" key="5">
    <source>
        <dbReference type="ARBA" id="ARBA00012483"/>
    </source>
</evidence>
<evidence type="ECO:0000256" key="17">
    <source>
        <dbReference type="ARBA" id="ARBA00074353"/>
    </source>
</evidence>
<keyword evidence="14" id="KW-0234">DNA repair</keyword>
<dbReference type="PROSITE" id="PS50089">
    <property type="entry name" value="ZF_RING_2"/>
    <property type="match status" value="1"/>
</dbReference>
<dbReference type="PANTHER" id="PTHR14134">
    <property type="entry name" value="E3 UBIQUITIN-PROTEIN LIGASE RAD18"/>
    <property type="match status" value="1"/>
</dbReference>
<dbReference type="RefSeq" id="XP_018230993.1">
    <property type="nucleotide sequence ID" value="XM_018372659.1"/>
</dbReference>
<name>A0A0W4ZV97_PNEJ7</name>
<evidence type="ECO:0000256" key="7">
    <source>
        <dbReference type="ARBA" id="ARBA00022679"/>
    </source>
</evidence>
<gene>
    <name evidence="23" type="ORF">T551_00392</name>
</gene>
<keyword evidence="15" id="KW-0539">Nucleus</keyword>
<dbReference type="GO" id="GO:0006301">
    <property type="term" value="P:DNA damage tolerance"/>
    <property type="evidence" value="ECO:0007669"/>
    <property type="project" value="InterPro"/>
</dbReference>
<dbReference type="GO" id="GO:0008270">
    <property type="term" value="F:zinc ion binding"/>
    <property type="evidence" value="ECO:0007669"/>
    <property type="project" value="UniProtKB-KW"/>
</dbReference>
<comment type="similarity">
    <text evidence="4">Belongs to the RAD18 family.</text>
</comment>
<dbReference type="InterPro" id="IPR003034">
    <property type="entry name" value="SAP_dom"/>
</dbReference>
<dbReference type="GO" id="GO:0005634">
    <property type="term" value="C:nucleus"/>
    <property type="evidence" value="ECO:0007669"/>
    <property type="project" value="UniProtKB-SubCell"/>
</dbReference>
<keyword evidence="9" id="KW-0227">DNA damage</keyword>
<dbReference type="FunFam" id="3.30.40.10:FF:000172">
    <property type="entry name" value="E3 ubiquitin-protein ligase RAD18"/>
    <property type="match status" value="1"/>
</dbReference>
<dbReference type="InterPro" id="IPR001841">
    <property type="entry name" value="Znf_RING"/>
</dbReference>
<evidence type="ECO:0000256" key="13">
    <source>
        <dbReference type="ARBA" id="ARBA00023125"/>
    </source>
</evidence>
<keyword evidence="11" id="KW-0833">Ubl conjugation pathway</keyword>
<feature type="compositionally biased region" description="Polar residues" evidence="20">
    <location>
        <begin position="259"/>
        <end position="269"/>
    </location>
</feature>
<evidence type="ECO:0000259" key="22">
    <source>
        <dbReference type="PROSITE" id="PS50800"/>
    </source>
</evidence>
<evidence type="ECO:0000313" key="24">
    <source>
        <dbReference type="Proteomes" id="UP000053447"/>
    </source>
</evidence>
<dbReference type="GO" id="GO:0061630">
    <property type="term" value="F:ubiquitin protein ligase activity"/>
    <property type="evidence" value="ECO:0007669"/>
    <property type="project" value="UniProtKB-EC"/>
</dbReference>
<dbReference type="PROSITE" id="PS50800">
    <property type="entry name" value="SAP"/>
    <property type="match status" value="1"/>
</dbReference>
<dbReference type="eggNOG" id="KOG0287">
    <property type="taxonomic scope" value="Eukaryota"/>
</dbReference>
<evidence type="ECO:0000256" key="14">
    <source>
        <dbReference type="ARBA" id="ARBA00023204"/>
    </source>
</evidence>
<evidence type="ECO:0000256" key="8">
    <source>
        <dbReference type="ARBA" id="ARBA00022723"/>
    </source>
</evidence>
<organism evidence="23 24">
    <name type="scientific">Pneumocystis jirovecii (strain RU7)</name>
    <name type="common">Human pneumocystis pneumonia agent</name>
    <dbReference type="NCBI Taxonomy" id="1408657"/>
    <lineage>
        <taxon>Eukaryota</taxon>
        <taxon>Fungi</taxon>
        <taxon>Dikarya</taxon>
        <taxon>Ascomycota</taxon>
        <taxon>Taphrinomycotina</taxon>
        <taxon>Pneumocystomycetes</taxon>
        <taxon>Pneumocystaceae</taxon>
        <taxon>Pneumocystis</taxon>
    </lineage>
</organism>
<evidence type="ECO:0000256" key="19">
    <source>
        <dbReference type="PROSITE-ProRule" id="PRU00175"/>
    </source>
</evidence>